<dbReference type="SMART" id="SM01251">
    <property type="entry name" value="KbaA"/>
    <property type="match status" value="1"/>
</dbReference>
<dbReference type="GO" id="GO:0045881">
    <property type="term" value="P:positive regulation of sporulation resulting in formation of a cellular spore"/>
    <property type="evidence" value="ECO:0007669"/>
    <property type="project" value="InterPro"/>
</dbReference>
<gene>
    <name evidence="2" type="ORF">BEP19_10425</name>
</gene>
<dbReference type="RefSeq" id="WP_120190140.1">
    <property type="nucleotide sequence ID" value="NZ_MCHY01000009.1"/>
</dbReference>
<dbReference type="AlphaFoldDB" id="A0A419SFU7"/>
<feature type="transmembrane region" description="Helical" evidence="1">
    <location>
        <begin position="40"/>
        <end position="68"/>
    </location>
</feature>
<name>A0A419SFU7_9BACL</name>
<accession>A0A419SFU7</accession>
<keyword evidence="1" id="KW-1133">Transmembrane helix</keyword>
<evidence type="ECO:0000313" key="3">
    <source>
        <dbReference type="Proteomes" id="UP000284219"/>
    </source>
</evidence>
<feature type="transmembrane region" description="Helical" evidence="1">
    <location>
        <begin position="139"/>
        <end position="160"/>
    </location>
</feature>
<proteinExistence type="predicted"/>
<dbReference type="Pfam" id="PF14089">
    <property type="entry name" value="KbaA"/>
    <property type="match status" value="1"/>
</dbReference>
<dbReference type="Proteomes" id="UP000284219">
    <property type="component" value="Unassembled WGS sequence"/>
</dbReference>
<dbReference type="InterPro" id="IPR024164">
    <property type="entry name" value="KinB-signalling_activ"/>
</dbReference>
<evidence type="ECO:0000313" key="2">
    <source>
        <dbReference type="EMBL" id="RKD22663.1"/>
    </source>
</evidence>
<reference evidence="2 3" key="1">
    <citation type="submission" date="2016-08" db="EMBL/GenBank/DDBJ databases">
        <title>Novel Firmicute Genomes.</title>
        <authorList>
            <person name="Poppleton D.I."/>
            <person name="Gribaldo S."/>
        </authorList>
    </citation>
    <scope>NUCLEOTIDE SEQUENCE [LARGE SCALE GENOMIC DNA]</scope>
    <source>
        <strain evidence="2 3">RAOx-1</strain>
    </source>
</reference>
<dbReference type="OrthoDB" id="2374256at2"/>
<protein>
    <recommendedName>
        <fullName evidence="4">KinB signaling pathway activation protein</fullName>
    </recommendedName>
</protein>
<organism evidence="2 3">
    <name type="scientific">Ammoniphilus oxalaticus</name>
    <dbReference type="NCBI Taxonomy" id="66863"/>
    <lineage>
        <taxon>Bacteria</taxon>
        <taxon>Bacillati</taxon>
        <taxon>Bacillota</taxon>
        <taxon>Bacilli</taxon>
        <taxon>Bacillales</taxon>
        <taxon>Paenibacillaceae</taxon>
        <taxon>Aneurinibacillus group</taxon>
        <taxon>Ammoniphilus</taxon>
    </lineage>
</organism>
<sequence length="199" mass="22435">MNLKKWAYLFITTLLIGGFSAILVGMMLEGNSLWGSGMANLFIGLLWSFGLGATFSIVSQMGFFAYLTIHNVGMGVFKRIWPYVQVLLILFTFFDLIYLRYTTFGKEAGDGLLGYIVLPLVILLYSCFIAFLKVNQTNIRAAIPTVFVLFVVTIIEWIPALKENNFSSMIYMLVPLLLCNTWQIMQLHRLTQSKAGAQS</sequence>
<feature type="transmembrane region" description="Helical" evidence="1">
    <location>
        <begin position="166"/>
        <end position="185"/>
    </location>
</feature>
<dbReference type="EMBL" id="MCHY01000009">
    <property type="protein sequence ID" value="RKD22663.1"/>
    <property type="molecule type" value="Genomic_DNA"/>
</dbReference>
<feature type="transmembrane region" description="Helical" evidence="1">
    <location>
        <begin position="113"/>
        <end position="132"/>
    </location>
</feature>
<keyword evidence="3" id="KW-1185">Reference proteome</keyword>
<keyword evidence="1" id="KW-0472">Membrane</keyword>
<feature type="transmembrane region" description="Helical" evidence="1">
    <location>
        <begin position="80"/>
        <end position="101"/>
    </location>
</feature>
<keyword evidence="1" id="KW-0812">Transmembrane</keyword>
<evidence type="ECO:0000256" key="1">
    <source>
        <dbReference type="SAM" id="Phobius"/>
    </source>
</evidence>
<comment type="caution">
    <text evidence="2">The sequence shown here is derived from an EMBL/GenBank/DDBJ whole genome shotgun (WGS) entry which is preliminary data.</text>
</comment>
<evidence type="ECO:0008006" key="4">
    <source>
        <dbReference type="Google" id="ProtNLM"/>
    </source>
</evidence>
<feature type="transmembrane region" description="Helical" evidence="1">
    <location>
        <begin position="7"/>
        <end position="28"/>
    </location>
</feature>
<dbReference type="PIRSF" id="PIRSF029886">
    <property type="entry name" value="KBAA"/>
    <property type="match status" value="1"/>
</dbReference>